<dbReference type="GO" id="GO:0016020">
    <property type="term" value="C:membrane"/>
    <property type="evidence" value="ECO:0007669"/>
    <property type="project" value="UniProtKB-SubCell"/>
</dbReference>
<keyword evidence="5 8" id="KW-0812">Transmembrane</keyword>
<evidence type="ECO:0000256" key="1">
    <source>
        <dbReference type="ARBA" id="ARBA00004167"/>
    </source>
</evidence>
<comment type="caution">
    <text evidence="9">The sequence shown here is derived from an EMBL/GenBank/DDBJ whole genome shotgun (WGS) entry which is preliminary data.</text>
</comment>
<evidence type="ECO:0000256" key="4">
    <source>
        <dbReference type="ARBA" id="ARBA00022679"/>
    </source>
</evidence>
<dbReference type="EMBL" id="JANJYI010000002">
    <property type="protein sequence ID" value="KAK2660899.1"/>
    <property type="molecule type" value="Genomic_DNA"/>
</dbReference>
<evidence type="ECO:0000256" key="3">
    <source>
        <dbReference type="ARBA" id="ARBA00022676"/>
    </source>
</evidence>
<dbReference type="PANTHER" id="PTHR21461">
    <property type="entry name" value="GLYCOSYLTRANSFERASE FAMILY 92 PROTEIN"/>
    <property type="match status" value="1"/>
</dbReference>
<evidence type="ECO:0000313" key="9">
    <source>
        <dbReference type="EMBL" id="KAK2660899.1"/>
    </source>
</evidence>
<reference evidence="9" key="1">
    <citation type="journal article" date="2023" name="Plant J.">
        <title>Genome sequences and population genomics provide insights into the demographic history, inbreeding, and mutation load of two 'living fossil' tree species of Dipteronia.</title>
        <authorList>
            <person name="Feng Y."/>
            <person name="Comes H.P."/>
            <person name="Chen J."/>
            <person name="Zhu S."/>
            <person name="Lu R."/>
            <person name="Zhang X."/>
            <person name="Li P."/>
            <person name="Qiu J."/>
            <person name="Olsen K.M."/>
            <person name="Qiu Y."/>
        </authorList>
    </citation>
    <scope>NUCLEOTIDE SEQUENCE</scope>
    <source>
        <strain evidence="9">KIB01</strain>
    </source>
</reference>
<evidence type="ECO:0000256" key="6">
    <source>
        <dbReference type="ARBA" id="ARBA00022989"/>
    </source>
</evidence>
<dbReference type="EC" id="2.4.1.-" evidence="8"/>
<accession>A0AAD9XJX4</accession>
<evidence type="ECO:0000256" key="5">
    <source>
        <dbReference type="ARBA" id="ARBA00022692"/>
    </source>
</evidence>
<proteinExistence type="inferred from homology"/>
<keyword evidence="7 8" id="KW-0472">Membrane</keyword>
<keyword evidence="10" id="KW-1185">Reference proteome</keyword>
<evidence type="ECO:0000256" key="8">
    <source>
        <dbReference type="RuleBase" id="RU366017"/>
    </source>
</evidence>
<dbReference type="InterPro" id="IPR029044">
    <property type="entry name" value="Nucleotide-diphossugar_trans"/>
</dbReference>
<dbReference type="Proteomes" id="UP001280121">
    <property type="component" value="Unassembled WGS sequence"/>
</dbReference>
<comment type="subcellular location">
    <subcellularLocation>
        <location evidence="1">Membrane</location>
        <topology evidence="1">Single-pass membrane protein</topology>
    </subcellularLocation>
</comment>
<dbReference type="Pfam" id="PF01697">
    <property type="entry name" value="Glyco_transf_92"/>
    <property type="match status" value="1"/>
</dbReference>
<dbReference type="PANTHER" id="PTHR21461:SF69">
    <property type="entry name" value="GLYCOSYLTRANSFERASE FAMILY 92 PROTEIN"/>
    <property type="match status" value="1"/>
</dbReference>
<dbReference type="GO" id="GO:0005737">
    <property type="term" value="C:cytoplasm"/>
    <property type="evidence" value="ECO:0007669"/>
    <property type="project" value="TreeGrafter"/>
</dbReference>
<feature type="transmembrane region" description="Helical" evidence="8">
    <location>
        <begin position="40"/>
        <end position="62"/>
    </location>
</feature>
<keyword evidence="6 8" id="KW-1133">Transmembrane helix</keyword>
<evidence type="ECO:0000313" key="10">
    <source>
        <dbReference type="Proteomes" id="UP001280121"/>
    </source>
</evidence>
<protein>
    <recommendedName>
        <fullName evidence="8">Glycosyltransferase family 92 protein</fullName>
        <ecNumber evidence="8">2.4.1.-</ecNumber>
    </recommendedName>
</protein>
<evidence type="ECO:0000256" key="2">
    <source>
        <dbReference type="ARBA" id="ARBA00007647"/>
    </source>
</evidence>
<sequence>MLPLKKSSSAPALVYLVYQKMSLSNVLPETVRRRGSTTKLFLVFLTLFFFTYISLLFSRYAIQGTDLRFLSASNSMTRIKKPDSSFSLNKELRDDGGGHRSRRRVSSSVRDFVGYESVSILMPAWEVLLIVSPEAPPLLKAPVGGGDGDGGGGLYCLFSNNATSVARYAGVLQFTNRTTFKCEMPKNTRRRRPYIQPVLTENPAAVVVQSQANKTELIRNTFFVYESLSTENDVILFVKGVNHRQGINRKPDEFRCVFEDGKKTTVKTAVTSSVQEVFRCHHPDLTAFGPNTNTNIKVSLEIATENRAVPSVALYAPTTTTTKAPARRTIANQEPKKLLCACTMVYNVAKYLREWVTYYSKLGVEKFILYDNDSDDNLTEIVNELNRDGFNVETLLWLWTKTQEAGFSHNAVLSNYTCRWMMYMDVDEFVFAPSWVNASQPSDQLLRSLYLNEKSLYVGQVSFRCNDFGPSDQLTHPVEGVTQGYTCHRWVAQQRHKSIVLLDAVDDSLVNVVHHFGLKRGFIWKQIGPESAVVNHYKYQAWPEFKAKFRRRVSAYVVDWSETLNPKSKDRTPGLGFEPVEPNGWPKMFCDIRDDRLKLLTRKWFGIGSKMVWQQRRR</sequence>
<dbReference type="AlphaFoldDB" id="A0AAD9XJX4"/>
<dbReference type="SUPFAM" id="SSF53448">
    <property type="entry name" value="Nucleotide-diphospho-sugar transferases"/>
    <property type="match status" value="1"/>
</dbReference>
<organism evidence="9 10">
    <name type="scientific">Dipteronia dyeriana</name>
    <dbReference type="NCBI Taxonomy" id="168575"/>
    <lineage>
        <taxon>Eukaryota</taxon>
        <taxon>Viridiplantae</taxon>
        <taxon>Streptophyta</taxon>
        <taxon>Embryophyta</taxon>
        <taxon>Tracheophyta</taxon>
        <taxon>Spermatophyta</taxon>
        <taxon>Magnoliopsida</taxon>
        <taxon>eudicotyledons</taxon>
        <taxon>Gunneridae</taxon>
        <taxon>Pentapetalae</taxon>
        <taxon>rosids</taxon>
        <taxon>malvids</taxon>
        <taxon>Sapindales</taxon>
        <taxon>Sapindaceae</taxon>
        <taxon>Hippocastanoideae</taxon>
        <taxon>Acereae</taxon>
        <taxon>Dipteronia</taxon>
    </lineage>
</organism>
<keyword evidence="4 8" id="KW-0808">Transferase</keyword>
<comment type="similarity">
    <text evidence="2 8">Belongs to the glycosyltransferase 92 family.</text>
</comment>
<dbReference type="GO" id="GO:0016757">
    <property type="term" value="F:glycosyltransferase activity"/>
    <property type="evidence" value="ECO:0007669"/>
    <property type="project" value="UniProtKB-UniRule"/>
</dbReference>
<name>A0AAD9XJX4_9ROSI</name>
<dbReference type="InterPro" id="IPR008166">
    <property type="entry name" value="Glyco_transf_92"/>
</dbReference>
<dbReference type="Gene3D" id="3.90.550.10">
    <property type="entry name" value="Spore Coat Polysaccharide Biosynthesis Protein SpsA, Chain A"/>
    <property type="match status" value="1"/>
</dbReference>
<keyword evidence="3 8" id="KW-0328">Glycosyltransferase</keyword>
<gene>
    <name evidence="9" type="ORF">Ddye_007432</name>
</gene>
<evidence type="ECO:0000256" key="7">
    <source>
        <dbReference type="ARBA" id="ARBA00023136"/>
    </source>
</evidence>